<gene>
    <name evidence="10" type="ORF">MM236_09770</name>
</gene>
<sequence length="654" mass="73587">MNKLYFKFNSKLQAFVLAVLSIYIVACANGEGENTFESPDGKTKMKISLVEGELLYSLFFEEEEILEASRLGMVWENFDFSQGLALVSVSETKAVKDSYDLIHGKQKSHDYNANENIIELKNSEGKWFQIAFRLSDNGLAFKYVFPDLGQEQVALVEEKTTFNFKASAKAWIQPMADPKSGWEKTNPSYEESYQKGVSVGTPSPIAAGWIYPALFQTEDTWLLLSETGIQPNHAASRLAAESPYGEYRITYPSDQERIFDGNVLPTASGTWESPWRILAIGGLKDIVESTLGTDLAIPQRIDLDFGFVIPGAASWSWALGKDESIYYDIQEKHIDYAADMNWEYCLVDVNWDTNIGYDKIGELAAYAESKSVGLLLWYNSAGDWNTTPYTPKSQLLTREMRMSEFQKIKDLGVKGVKIDFFGGDGQSVMQYYHDILEDAAKVGLIVNFHGATLPRGWHRTYPNLVTVEAVKGFEMITFEQDFADEAPRHMAILPFTRNVYDPMDFTPMSLHEIPGIERRSSKGFELALSVLFYSGVQHYAESPEGMALQDSQVKEFLKLLPSSWDEVKFVDGFPGDFAVMARRSGDDWYLAGINAQDGTKKVTLNLQKLGITPKNATLISDADDQSWKVENLANEKQVEIEMKANGGFVLYFKN</sequence>
<keyword evidence="5" id="KW-0326">Glycosidase</keyword>
<dbReference type="GO" id="GO:0016787">
    <property type="term" value="F:hydrolase activity"/>
    <property type="evidence" value="ECO:0007669"/>
    <property type="project" value="UniProtKB-KW"/>
</dbReference>
<dbReference type="EMBL" id="JAKZGS010000006">
    <property type="protein sequence ID" value="MCH7398278.1"/>
    <property type="molecule type" value="Genomic_DNA"/>
</dbReference>
<dbReference type="Proteomes" id="UP001165488">
    <property type="component" value="Unassembled WGS sequence"/>
</dbReference>
<dbReference type="Gene3D" id="2.60.40.1180">
    <property type="entry name" value="Golgi alpha-mannosidase II"/>
    <property type="match status" value="1"/>
</dbReference>
<keyword evidence="4" id="KW-0106">Calcium</keyword>
<feature type="domain" description="Glycosyl-hydrolase 97 N-terminal" evidence="8">
    <location>
        <begin position="37"/>
        <end position="298"/>
    </location>
</feature>
<accession>A0ABS9UP14</accession>
<organism evidence="10 11">
    <name type="scientific">Belliella calami</name>
    <dbReference type="NCBI Taxonomy" id="2923436"/>
    <lineage>
        <taxon>Bacteria</taxon>
        <taxon>Pseudomonadati</taxon>
        <taxon>Bacteroidota</taxon>
        <taxon>Cytophagia</taxon>
        <taxon>Cytophagales</taxon>
        <taxon>Cyclobacteriaceae</taxon>
        <taxon>Belliella</taxon>
    </lineage>
</organism>
<feature type="domain" description="Glycosyl-hydrolase 97 catalytic" evidence="7">
    <location>
        <begin position="317"/>
        <end position="470"/>
    </location>
</feature>
<keyword evidence="3 10" id="KW-0378">Hydrolase</keyword>
<evidence type="ECO:0000256" key="5">
    <source>
        <dbReference type="ARBA" id="ARBA00023295"/>
    </source>
</evidence>
<dbReference type="Gene3D" id="2.70.98.10">
    <property type="match status" value="1"/>
</dbReference>
<reference evidence="10" key="1">
    <citation type="submission" date="2022-03" db="EMBL/GenBank/DDBJ databases">
        <title>De novo assembled genomes of Belliella spp. (Cyclobacteriaceae) strains.</title>
        <authorList>
            <person name="Szabo A."/>
            <person name="Korponai K."/>
            <person name="Felfoldi T."/>
        </authorList>
    </citation>
    <scope>NUCLEOTIDE SEQUENCE</scope>
    <source>
        <strain evidence="10">DSM 107340</strain>
    </source>
</reference>
<dbReference type="InterPro" id="IPR029483">
    <property type="entry name" value="GH97_C"/>
</dbReference>
<dbReference type="InterPro" id="IPR029486">
    <property type="entry name" value="GH97_N"/>
</dbReference>
<dbReference type="InterPro" id="IPR013780">
    <property type="entry name" value="Glyco_hydro_b"/>
</dbReference>
<proteinExistence type="predicted"/>
<dbReference type="Gene3D" id="3.20.20.70">
    <property type="entry name" value="Aldolase class I"/>
    <property type="match status" value="1"/>
</dbReference>
<name>A0ABS9UP14_9BACT</name>
<evidence type="ECO:0000313" key="10">
    <source>
        <dbReference type="EMBL" id="MCH7398278.1"/>
    </source>
</evidence>
<evidence type="ECO:0000313" key="11">
    <source>
        <dbReference type="Proteomes" id="UP001165488"/>
    </source>
</evidence>
<comment type="caution">
    <text evidence="10">The sequence shown here is derived from an EMBL/GenBank/DDBJ whole genome shotgun (WGS) entry which is preliminary data.</text>
</comment>
<dbReference type="InterPro" id="IPR052720">
    <property type="entry name" value="Glycosyl_hydrolase_97"/>
</dbReference>
<dbReference type="InterPro" id="IPR017853">
    <property type="entry name" value="GH"/>
</dbReference>
<evidence type="ECO:0000256" key="6">
    <source>
        <dbReference type="SAM" id="SignalP"/>
    </source>
</evidence>
<evidence type="ECO:0000259" key="9">
    <source>
        <dbReference type="Pfam" id="PF14509"/>
    </source>
</evidence>
<keyword evidence="11" id="KW-1185">Reference proteome</keyword>
<dbReference type="Pfam" id="PF14509">
    <property type="entry name" value="GH97_C"/>
    <property type="match status" value="1"/>
</dbReference>
<comment type="cofactor">
    <cofactor evidence="1">
        <name>Ca(2+)</name>
        <dbReference type="ChEBI" id="CHEBI:29108"/>
    </cofactor>
</comment>
<evidence type="ECO:0000259" key="7">
    <source>
        <dbReference type="Pfam" id="PF10566"/>
    </source>
</evidence>
<dbReference type="InterPro" id="IPR013785">
    <property type="entry name" value="Aldolase_TIM"/>
</dbReference>
<dbReference type="Pfam" id="PF10566">
    <property type="entry name" value="Glyco_hydro_97"/>
    <property type="match status" value="1"/>
</dbReference>
<keyword evidence="6" id="KW-0732">Signal</keyword>
<comment type="subunit">
    <text evidence="2">Monomer.</text>
</comment>
<dbReference type="SUPFAM" id="SSF51445">
    <property type="entry name" value="(Trans)glycosidases"/>
    <property type="match status" value="1"/>
</dbReference>
<evidence type="ECO:0000259" key="8">
    <source>
        <dbReference type="Pfam" id="PF14508"/>
    </source>
</evidence>
<evidence type="ECO:0000256" key="3">
    <source>
        <dbReference type="ARBA" id="ARBA00022801"/>
    </source>
</evidence>
<feature type="chain" id="PRO_5047528883" evidence="6">
    <location>
        <begin position="29"/>
        <end position="654"/>
    </location>
</feature>
<dbReference type="PANTHER" id="PTHR35803">
    <property type="entry name" value="GLUCAN 1,4-ALPHA-GLUCOSIDASE SUSB-RELATED"/>
    <property type="match status" value="1"/>
</dbReference>
<evidence type="ECO:0000256" key="4">
    <source>
        <dbReference type="ARBA" id="ARBA00022837"/>
    </source>
</evidence>
<dbReference type="InterPro" id="IPR019563">
    <property type="entry name" value="GH97_catalytic"/>
</dbReference>
<feature type="signal peptide" evidence="6">
    <location>
        <begin position="1"/>
        <end position="28"/>
    </location>
</feature>
<dbReference type="RefSeq" id="WP_241274791.1">
    <property type="nucleotide sequence ID" value="NZ_JAKZGS010000006.1"/>
</dbReference>
<protein>
    <submittedName>
        <fullName evidence="10">Glycoside hydrolase family 97 protein</fullName>
    </submittedName>
</protein>
<dbReference type="PANTHER" id="PTHR35803:SF2">
    <property type="entry name" value="RETAINING ALPHA-GALACTOSIDASE"/>
    <property type="match status" value="1"/>
</dbReference>
<dbReference type="InterPro" id="IPR014718">
    <property type="entry name" value="GH-type_carb-bd"/>
</dbReference>
<evidence type="ECO:0000256" key="2">
    <source>
        <dbReference type="ARBA" id="ARBA00011245"/>
    </source>
</evidence>
<evidence type="ECO:0000256" key="1">
    <source>
        <dbReference type="ARBA" id="ARBA00001913"/>
    </source>
</evidence>
<feature type="domain" description="Glycosyl-hydrolase 97 C-terminal oligomerisation" evidence="9">
    <location>
        <begin position="563"/>
        <end position="653"/>
    </location>
</feature>
<dbReference type="Pfam" id="PF14508">
    <property type="entry name" value="GH97_N"/>
    <property type="match status" value="1"/>
</dbReference>